<keyword evidence="1" id="KW-0456">Lyase</keyword>
<dbReference type="Gene3D" id="3.40.50.620">
    <property type="entry name" value="HUPs"/>
    <property type="match status" value="1"/>
</dbReference>
<sequence length="510" mass="57939">MSDAAPVRRLCVVLGDQLDADSALFDGFDPARDAILMTEAAEEATYVPQHRKRLVLFFAAMRHFAEAQRAEGRRVLYRRLDDGAPQTLADSLRAAVDEHAPERVEVVLPGDWRVLEALKAAAPEIVIREDRHFLTTPEQWADMRRDRRRFILEDFYRAQRRRTGWLMEDGEPLGGEWNFDKANRRSFGRDGPGLVPRRPHSAPDDVTNDVIRMVEKRFPDAPGSTQGFAEPVTRRQALVHLRAFVEDRLPLYGDYQDAIAQGQPTLWHARISAAMNLKLISPREACEAAMEAHRAGRAPLNAVEGFVRQILGWREFTRGVYWTLMPDYAGRNELGADADLPAFFWTGETEMACLRDSVGQVLREGYAHHIQRLMVMGLFLMLWGARPKAAHDWHMGMYLDAVDWVSLPNMAGMSQHADGGVMGTKPYCASGAYIDRMSDCCSGCRYDPKQATGEKACPFTTLYWDFLDRHESRFRSNMRMKMQLSNLRRKSDADRRAIRKAAEGVRGRPG</sequence>
<dbReference type="InterPro" id="IPR052551">
    <property type="entry name" value="UV-DNA_repair_photolyase"/>
</dbReference>
<dbReference type="InterPro" id="IPR036134">
    <property type="entry name" value="Crypto/Photolyase_FAD-like_sf"/>
</dbReference>
<dbReference type="STRING" id="89524.SAMN05444370_10136"/>
<gene>
    <name evidence="1" type="ORF">SAMN05444370_10136</name>
</gene>
<dbReference type="Gene3D" id="1.25.40.80">
    <property type="match status" value="1"/>
</dbReference>
<dbReference type="RefSeq" id="WP_093247480.1">
    <property type="nucleotide sequence ID" value="NZ_FNQM01000001.1"/>
</dbReference>
<dbReference type="PANTHER" id="PTHR38657:SF1">
    <property type="entry name" value="SLR1343 PROTEIN"/>
    <property type="match status" value="1"/>
</dbReference>
<protein>
    <submittedName>
        <fullName evidence="1">Deoxyribodipyrimidine photolyase-related protein</fullName>
    </submittedName>
</protein>
<proteinExistence type="predicted"/>
<dbReference type="GO" id="GO:0016829">
    <property type="term" value="F:lyase activity"/>
    <property type="evidence" value="ECO:0007669"/>
    <property type="project" value="UniProtKB-KW"/>
</dbReference>
<dbReference type="Gene3D" id="1.10.579.10">
    <property type="entry name" value="DNA Cyclobutane Dipyrimidine Photolyase, subunit A, domain 3"/>
    <property type="match status" value="1"/>
</dbReference>
<dbReference type="OrthoDB" id="5288100at2"/>
<name>A0A1H3VF79_9RHOB</name>
<dbReference type="PANTHER" id="PTHR38657">
    <property type="entry name" value="SLR1343 PROTEIN"/>
    <property type="match status" value="1"/>
</dbReference>
<dbReference type="InterPro" id="IPR007357">
    <property type="entry name" value="PhrB-like"/>
</dbReference>
<dbReference type="Proteomes" id="UP000198703">
    <property type="component" value="Unassembled WGS sequence"/>
</dbReference>
<dbReference type="SUPFAM" id="SSF48173">
    <property type="entry name" value="Cryptochrome/photolyase FAD-binding domain"/>
    <property type="match status" value="1"/>
</dbReference>
<dbReference type="InterPro" id="IPR014729">
    <property type="entry name" value="Rossmann-like_a/b/a_fold"/>
</dbReference>
<dbReference type="AlphaFoldDB" id="A0A1H3VF79"/>
<evidence type="ECO:0000313" key="1">
    <source>
        <dbReference type="EMBL" id="SDZ73321.1"/>
    </source>
</evidence>
<organism evidence="1 2">
    <name type="scientific">Rubrimonas cliftonensis</name>
    <dbReference type="NCBI Taxonomy" id="89524"/>
    <lineage>
        <taxon>Bacteria</taxon>
        <taxon>Pseudomonadati</taxon>
        <taxon>Pseudomonadota</taxon>
        <taxon>Alphaproteobacteria</taxon>
        <taxon>Rhodobacterales</taxon>
        <taxon>Paracoccaceae</taxon>
        <taxon>Rubrimonas</taxon>
    </lineage>
</organism>
<dbReference type="EMBL" id="FNQM01000001">
    <property type="protein sequence ID" value="SDZ73321.1"/>
    <property type="molecule type" value="Genomic_DNA"/>
</dbReference>
<reference evidence="1 2" key="1">
    <citation type="submission" date="2016-10" db="EMBL/GenBank/DDBJ databases">
        <authorList>
            <person name="de Groot N.N."/>
        </authorList>
    </citation>
    <scope>NUCLEOTIDE SEQUENCE [LARGE SCALE GENOMIC DNA]</scope>
    <source>
        <strain evidence="1 2">DSM 15345</strain>
    </source>
</reference>
<accession>A0A1H3VF79</accession>
<evidence type="ECO:0000313" key="2">
    <source>
        <dbReference type="Proteomes" id="UP000198703"/>
    </source>
</evidence>
<dbReference type="Pfam" id="PF04244">
    <property type="entry name" value="DPRP"/>
    <property type="match status" value="1"/>
</dbReference>
<keyword evidence="2" id="KW-1185">Reference proteome</keyword>
<dbReference type="Gene3D" id="1.10.10.1710">
    <property type="entry name" value="Deoxyribodipyrimidine photolyase-related"/>
    <property type="match status" value="1"/>
</dbReference>